<keyword evidence="3" id="KW-1185">Reference proteome</keyword>
<protein>
    <submittedName>
        <fullName evidence="2">N-acetyltransferase</fullName>
    </submittedName>
</protein>
<reference evidence="2 3" key="1">
    <citation type="submission" date="2019-04" db="EMBL/GenBank/DDBJ databases">
        <authorList>
            <person name="Liu Q."/>
            <person name="Xin Y.-H."/>
        </authorList>
    </citation>
    <scope>NUCLEOTIDE SEQUENCE [LARGE SCALE GENOMIC DNA]</scope>
    <source>
        <strain evidence="2 3">AM23</strain>
    </source>
</reference>
<dbReference type="PROSITE" id="PS51729">
    <property type="entry name" value="GNAT_YJDJ"/>
    <property type="match status" value="1"/>
</dbReference>
<organism evidence="2 3">
    <name type="scientific">Arthrobacter echini</name>
    <dbReference type="NCBI Taxonomy" id="1529066"/>
    <lineage>
        <taxon>Bacteria</taxon>
        <taxon>Bacillati</taxon>
        <taxon>Actinomycetota</taxon>
        <taxon>Actinomycetes</taxon>
        <taxon>Micrococcales</taxon>
        <taxon>Micrococcaceae</taxon>
        <taxon>Arthrobacter</taxon>
    </lineage>
</organism>
<dbReference type="InterPro" id="IPR031165">
    <property type="entry name" value="GNAT_YJDJ"/>
</dbReference>
<dbReference type="PANTHER" id="PTHR31435:SF10">
    <property type="entry name" value="BSR4717 PROTEIN"/>
    <property type="match status" value="1"/>
</dbReference>
<dbReference type="InterPro" id="IPR045057">
    <property type="entry name" value="Gcn5-rel_NAT"/>
</dbReference>
<name>A0A4S5E5F7_9MICC</name>
<dbReference type="Proteomes" id="UP000305233">
    <property type="component" value="Unassembled WGS sequence"/>
</dbReference>
<dbReference type="AlphaFoldDB" id="A0A4S5E5F7"/>
<dbReference type="OrthoDB" id="5405911at2"/>
<dbReference type="InterPro" id="IPR016181">
    <property type="entry name" value="Acyl_CoA_acyltransferase"/>
</dbReference>
<evidence type="ECO:0000313" key="3">
    <source>
        <dbReference type="Proteomes" id="UP000305233"/>
    </source>
</evidence>
<comment type="caution">
    <text evidence="2">The sequence shown here is derived from an EMBL/GenBank/DDBJ whole genome shotgun (WGS) entry which is preliminary data.</text>
</comment>
<dbReference type="EMBL" id="SSWH01000005">
    <property type="protein sequence ID" value="THJ66741.1"/>
    <property type="molecule type" value="Genomic_DNA"/>
</dbReference>
<dbReference type="RefSeq" id="WP_136453842.1">
    <property type="nucleotide sequence ID" value="NZ_SSWH01000005.1"/>
</dbReference>
<dbReference type="Gene3D" id="3.40.630.30">
    <property type="match status" value="1"/>
</dbReference>
<gene>
    <name evidence="2" type="ORF">E8P82_07310</name>
</gene>
<accession>A0A4S5E5F7</accession>
<feature type="domain" description="N-acetyltransferase" evidence="1">
    <location>
        <begin position="10"/>
        <end position="100"/>
    </location>
</feature>
<keyword evidence="2" id="KW-0808">Transferase</keyword>
<evidence type="ECO:0000313" key="2">
    <source>
        <dbReference type="EMBL" id="THJ66741.1"/>
    </source>
</evidence>
<sequence length="116" mass="13081">MEPKSTPRVEHAPEQHRYEILDDGAAIGRTEYVPADGQEETERIFYHTEVDEAYSGQGLASVLVRQALDDTIAAGLTIVPVCPYIKTWLKGHPEYQEHASAVRREHLQAVRQLTRA</sequence>
<dbReference type="PANTHER" id="PTHR31435">
    <property type="entry name" value="PROTEIN NATD1"/>
    <property type="match status" value="1"/>
</dbReference>
<dbReference type="GO" id="GO:0016740">
    <property type="term" value="F:transferase activity"/>
    <property type="evidence" value="ECO:0007669"/>
    <property type="project" value="UniProtKB-KW"/>
</dbReference>
<proteinExistence type="predicted"/>
<evidence type="ECO:0000259" key="1">
    <source>
        <dbReference type="PROSITE" id="PS51729"/>
    </source>
</evidence>
<dbReference type="Pfam" id="PF14542">
    <property type="entry name" value="Acetyltransf_CG"/>
    <property type="match status" value="1"/>
</dbReference>
<dbReference type="SUPFAM" id="SSF55729">
    <property type="entry name" value="Acyl-CoA N-acyltransferases (Nat)"/>
    <property type="match status" value="1"/>
</dbReference>